<gene>
    <name evidence="1" type="ORF">SAMN05444007_104338</name>
</gene>
<evidence type="ECO:0000313" key="1">
    <source>
        <dbReference type="EMBL" id="SEJ39274.1"/>
    </source>
</evidence>
<dbReference type="InterPro" id="IPR036287">
    <property type="entry name" value="Rv1873-like_sf"/>
</dbReference>
<proteinExistence type="predicted"/>
<dbReference type="Pfam" id="PF08837">
    <property type="entry name" value="DUF1810"/>
    <property type="match status" value="1"/>
</dbReference>
<name>A0A1H6YHG7_9RHOB</name>
<reference evidence="1 2" key="1">
    <citation type="submission" date="2016-10" db="EMBL/GenBank/DDBJ databases">
        <authorList>
            <person name="de Groot N.N."/>
        </authorList>
    </citation>
    <scope>NUCLEOTIDE SEQUENCE [LARGE SCALE GENOMIC DNA]</scope>
    <source>
        <strain evidence="1 2">DSM 29340</strain>
    </source>
</reference>
<keyword evidence="2" id="KW-1185">Reference proteome</keyword>
<dbReference type="EMBL" id="FNYD01000004">
    <property type="protein sequence ID" value="SEJ39274.1"/>
    <property type="molecule type" value="Genomic_DNA"/>
</dbReference>
<dbReference type="AlphaFoldDB" id="A0A1H6YHG7"/>
<dbReference type="STRING" id="1227549.SAMN05444007_104338"/>
<evidence type="ECO:0000313" key="2">
    <source>
        <dbReference type="Proteomes" id="UP000199379"/>
    </source>
</evidence>
<organism evidence="1 2">
    <name type="scientific">Cribrihabitans marinus</name>
    <dbReference type="NCBI Taxonomy" id="1227549"/>
    <lineage>
        <taxon>Bacteria</taxon>
        <taxon>Pseudomonadati</taxon>
        <taxon>Pseudomonadota</taxon>
        <taxon>Alphaproteobacteria</taxon>
        <taxon>Rhodobacterales</taxon>
        <taxon>Paracoccaceae</taxon>
        <taxon>Cribrihabitans</taxon>
    </lineage>
</organism>
<protein>
    <submittedName>
        <fullName evidence="1">Uncharacterized protein, DUF1810 family</fullName>
    </submittedName>
</protein>
<dbReference type="PIRSF" id="PIRSF008546">
    <property type="entry name" value="UCP008546"/>
    <property type="match status" value="1"/>
</dbReference>
<sequence length="141" mass="15975">MSETDPELFLEAQDTVWAEVTRELAEGKKTGHWMWFVFPQLAELGQSPISQLYGLHDLDEAAAYLDHPELKRRLVEVADLMLTHEGTPAKQILGQVDAMKLRSSMTLFSRVPEAPDSFARVLDAFYDGRPCTETLRLIGRN</sequence>
<dbReference type="Gene3D" id="1.25.40.380">
    <property type="entry name" value="Protein of unknown function DUF1810"/>
    <property type="match status" value="1"/>
</dbReference>
<dbReference type="InterPro" id="IPR014937">
    <property type="entry name" value="DUF1810"/>
</dbReference>
<dbReference type="SUPFAM" id="SSF140736">
    <property type="entry name" value="Rv1873-like"/>
    <property type="match status" value="1"/>
</dbReference>
<dbReference type="OrthoDB" id="9801870at2"/>
<accession>A0A1H6YHG7</accession>
<dbReference type="Proteomes" id="UP000199379">
    <property type="component" value="Unassembled WGS sequence"/>
</dbReference>
<dbReference type="RefSeq" id="WP_092365288.1">
    <property type="nucleotide sequence ID" value="NZ_BMGV01000004.1"/>
</dbReference>